<evidence type="ECO:0000256" key="7">
    <source>
        <dbReference type="ARBA" id="ARBA00048475"/>
    </source>
</evidence>
<sequence>MLKGGPSSTAGVNKGPFLSLGGGGGVLVAVELLHSGKVRDLYVDGDDLILVASDRVSVYDVVLPTPIPDKGKLLTALSLWWFEQLADLVPNHVISATDVPAEFAGRAIRCRRLEMVPVECVARGYLTGGGLKEYENTGAVSGVELPRGLVEAAILPEPIFTPSTKAPLGEHDQPMTFAEVVEKVGGETAERLRRVTIDIYCRGAELAADRGILVADTKIELGWAADGTLVLGDEVLTPDSSRFWPAESYQPGRAQFSYDKQYVRDWATASGWDRRDPAPEVPAEVVEATRARYVEVYEKLTGNRWE</sequence>
<gene>
    <name evidence="8 10" type="primary">purC</name>
    <name evidence="10" type="ORF">GCM10011608_32000</name>
</gene>
<organism evidence="10 11">
    <name type="scientific">Micromonospora sonchi</name>
    <dbReference type="NCBI Taxonomy" id="1763543"/>
    <lineage>
        <taxon>Bacteria</taxon>
        <taxon>Bacillati</taxon>
        <taxon>Actinomycetota</taxon>
        <taxon>Actinomycetes</taxon>
        <taxon>Micromonosporales</taxon>
        <taxon>Micromonosporaceae</taxon>
        <taxon>Micromonospora</taxon>
    </lineage>
</organism>
<dbReference type="Gene3D" id="3.30.470.20">
    <property type="entry name" value="ATP-grasp fold, B domain"/>
    <property type="match status" value="1"/>
</dbReference>
<comment type="similarity">
    <text evidence="2 8">Belongs to the SAICAR synthetase family.</text>
</comment>
<name>A0A917WZZ9_9ACTN</name>
<dbReference type="NCBIfam" id="TIGR00081">
    <property type="entry name" value="purC"/>
    <property type="match status" value="1"/>
</dbReference>
<dbReference type="InterPro" id="IPR001636">
    <property type="entry name" value="SAICAR_synth"/>
</dbReference>
<dbReference type="InterPro" id="IPR028923">
    <property type="entry name" value="SAICAR_synt/ADE2_N"/>
</dbReference>
<evidence type="ECO:0000256" key="8">
    <source>
        <dbReference type="HAMAP-Rule" id="MF_00137"/>
    </source>
</evidence>
<dbReference type="Proteomes" id="UP000608890">
    <property type="component" value="Unassembled WGS sequence"/>
</dbReference>
<keyword evidence="3 8" id="KW-0436">Ligase</keyword>
<comment type="catalytic activity">
    <reaction evidence="7 8">
        <text>5-amino-1-(5-phospho-D-ribosyl)imidazole-4-carboxylate + L-aspartate + ATP = (2S)-2-[5-amino-1-(5-phospho-beta-D-ribosyl)imidazole-4-carboxamido]succinate + ADP + phosphate + 2 H(+)</text>
        <dbReference type="Rhea" id="RHEA:22628"/>
        <dbReference type="ChEBI" id="CHEBI:15378"/>
        <dbReference type="ChEBI" id="CHEBI:29991"/>
        <dbReference type="ChEBI" id="CHEBI:30616"/>
        <dbReference type="ChEBI" id="CHEBI:43474"/>
        <dbReference type="ChEBI" id="CHEBI:58443"/>
        <dbReference type="ChEBI" id="CHEBI:77657"/>
        <dbReference type="ChEBI" id="CHEBI:456216"/>
        <dbReference type="EC" id="6.3.2.6"/>
    </reaction>
</comment>
<evidence type="ECO:0000256" key="5">
    <source>
        <dbReference type="ARBA" id="ARBA00022755"/>
    </source>
</evidence>
<dbReference type="EMBL" id="BMNB01000013">
    <property type="protein sequence ID" value="GGM44914.1"/>
    <property type="molecule type" value="Genomic_DNA"/>
</dbReference>
<protein>
    <recommendedName>
        <fullName evidence="8">Phosphoribosylaminoimidazole-succinocarboxamide synthase</fullName>
        <ecNumber evidence="8">6.3.2.6</ecNumber>
    </recommendedName>
    <alternativeName>
        <fullName evidence="8">SAICAR synthetase</fullName>
    </alternativeName>
</protein>
<dbReference type="PANTHER" id="PTHR43700:SF1">
    <property type="entry name" value="PHOSPHORIBOSYLAMINOIMIDAZOLE-SUCCINOCARBOXAMIDE SYNTHASE"/>
    <property type="match status" value="1"/>
</dbReference>
<dbReference type="NCBIfam" id="NF010568">
    <property type="entry name" value="PRK13961.1"/>
    <property type="match status" value="1"/>
</dbReference>
<dbReference type="FunFam" id="3.30.470.20:FF:000015">
    <property type="entry name" value="Phosphoribosylaminoimidazole-succinocarboxamide synthase"/>
    <property type="match status" value="1"/>
</dbReference>
<evidence type="ECO:0000313" key="11">
    <source>
        <dbReference type="Proteomes" id="UP000608890"/>
    </source>
</evidence>
<accession>A0A917WZZ9</accession>
<dbReference type="PANTHER" id="PTHR43700">
    <property type="entry name" value="PHOSPHORIBOSYLAMINOIMIDAZOLE-SUCCINOCARBOXAMIDE SYNTHASE"/>
    <property type="match status" value="1"/>
</dbReference>
<evidence type="ECO:0000256" key="1">
    <source>
        <dbReference type="ARBA" id="ARBA00004672"/>
    </source>
</evidence>
<dbReference type="GO" id="GO:0004639">
    <property type="term" value="F:phosphoribosylaminoimidazolesuccinocarboxamide synthase activity"/>
    <property type="evidence" value="ECO:0007669"/>
    <property type="project" value="UniProtKB-UniRule"/>
</dbReference>
<evidence type="ECO:0000256" key="4">
    <source>
        <dbReference type="ARBA" id="ARBA00022741"/>
    </source>
</evidence>
<dbReference type="GO" id="GO:0006189">
    <property type="term" value="P:'de novo' IMP biosynthetic process"/>
    <property type="evidence" value="ECO:0007669"/>
    <property type="project" value="UniProtKB-UniRule"/>
</dbReference>
<keyword evidence="5 8" id="KW-0658">Purine biosynthesis</keyword>
<dbReference type="EC" id="6.3.2.6" evidence="8"/>
<evidence type="ECO:0000256" key="6">
    <source>
        <dbReference type="ARBA" id="ARBA00022840"/>
    </source>
</evidence>
<comment type="pathway">
    <text evidence="1 8">Purine metabolism; IMP biosynthesis via de novo pathway; 5-amino-1-(5-phospho-D-ribosyl)imidazole-4-carboxamide from 5-amino-1-(5-phospho-D-ribosyl)imidazole-4-carboxylate: step 1/2.</text>
</comment>
<evidence type="ECO:0000259" key="9">
    <source>
        <dbReference type="Pfam" id="PF01259"/>
    </source>
</evidence>
<evidence type="ECO:0000313" key="10">
    <source>
        <dbReference type="EMBL" id="GGM44914.1"/>
    </source>
</evidence>
<proteinExistence type="inferred from homology"/>
<keyword evidence="11" id="KW-1185">Reference proteome</keyword>
<dbReference type="AlphaFoldDB" id="A0A917WZZ9"/>
<reference evidence="10" key="1">
    <citation type="journal article" date="2014" name="Int. J. Syst. Evol. Microbiol.">
        <title>Complete genome sequence of Corynebacterium casei LMG S-19264T (=DSM 44701T), isolated from a smear-ripened cheese.</title>
        <authorList>
            <consortium name="US DOE Joint Genome Institute (JGI-PGF)"/>
            <person name="Walter F."/>
            <person name="Albersmeier A."/>
            <person name="Kalinowski J."/>
            <person name="Ruckert C."/>
        </authorList>
    </citation>
    <scope>NUCLEOTIDE SEQUENCE</scope>
    <source>
        <strain evidence="10">CGMCC 4.7312</strain>
    </source>
</reference>
<dbReference type="GO" id="GO:0005524">
    <property type="term" value="F:ATP binding"/>
    <property type="evidence" value="ECO:0007669"/>
    <property type="project" value="UniProtKB-KW"/>
</dbReference>
<keyword evidence="6 8" id="KW-0067">ATP-binding</keyword>
<dbReference type="SUPFAM" id="SSF56104">
    <property type="entry name" value="SAICAR synthase-like"/>
    <property type="match status" value="1"/>
</dbReference>
<dbReference type="GO" id="GO:0005737">
    <property type="term" value="C:cytoplasm"/>
    <property type="evidence" value="ECO:0007669"/>
    <property type="project" value="TreeGrafter"/>
</dbReference>
<dbReference type="CDD" id="cd01414">
    <property type="entry name" value="SAICAR_synt_Sc"/>
    <property type="match status" value="1"/>
</dbReference>
<evidence type="ECO:0000256" key="2">
    <source>
        <dbReference type="ARBA" id="ARBA00010190"/>
    </source>
</evidence>
<dbReference type="Pfam" id="PF01259">
    <property type="entry name" value="SAICAR_synt"/>
    <property type="match status" value="1"/>
</dbReference>
<dbReference type="Gene3D" id="3.30.200.20">
    <property type="entry name" value="Phosphorylase Kinase, domain 1"/>
    <property type="match status" value="1"/>
</dbReference>
<evidence type="ECO:0000256" key="3">
    <source>
        <dbReference type="ARBA" id="ARBA00022598"/>
    </source>
</evidence>
<dbReference type="HAMAP" id="MF_00137">
    <property type="entry name" value="SAICAR_synth"/>
    <property type="match status" value="1"/>
</dbReference>
<reference evidence="10" key="2">
    <citation type="submission" date="2020-09" db="EMBL/GenBank/DDBJ databases">
        <authorList>
            <person name="Sun Q."/>
            <person name="Zhou Y."/>
        </authorList>
    </citation>
    <scope>NUCLEOTIDE SEQUENCE</scope>
    <source>
        <strain evidence="10">CGMCC 4.7312</strain>
    </source>
</reference>
<keyword evidence="4 8" id="KW-0547">Nucleotide-binding</keyword>
<comment type="caution">
    <text evidence="10">The sequence shown here is derived from an EMBL/GenBank/DDBJ whole genome shotgun (WGS) entry which is preliminary data.</text>
</comment>
<feature type="domain" description="SAICAR synthetase/ADE2 N-terminal" evidence="9">
    <location>
        <begin position="33"/>
        <end position="274"/>
    </location>
</feature>